<dbReference type="PANTHER" id="PTHR43491">
    <property type="entry name" value="UDP-N-ACETYL-D-MANNOSAMINE DEHYDROGENASE"/>
    <property type="match status" value="1"/>
</dbReference>
<dbReference type="InterPro" id="IPR036220">
    <property type="entry name" value="UDP-Glc/GDP-Man_DH_C_sf"/>
</dbReference>
<dbReference type="Proteomes" id="UP001521931">
    <property type="component" value="Unassembled WGS sequence"/>
</dbReference>
<evidence type="ECO:0000256" key="1">
    <source>
        <dbReference type="ARBA" id="ARBA00023002"/>
    </source>
</evidence>
<dbReference type="Pfam" id="PF00984">
    <property type="entry name" value="UDPG_MGDP_dh"/>
    <property type="match status" value="1"/>
</dbReference>
<evidence type="ECO:0000259" key="3">
    <source>
        <dbReference type="SMART" id="SM00984"/>
    </source>
</evidence>
<dbReference type="InterPro" id="IPR017476">
    <property type="entry name" value="UDP-Glc/GDP-Man"/>
</dbReference>
<dbReference type="RefSeq" id="WP_239266672.1">
    <property type="nucleotide sequence ID" value="NZ_JAKRCV010000114.1"/>
</dbReference>
<dbReference type="NCBIfam" id="TIGR03026">
    <property type="entry name" value="NDP-sugDHase"/>
    <property type="match status" value="1"/>
</dbReference>
<comment type="caution">
    <text evidence="4">The sequence shown here is derived from an EMBL/GenBank/DDBJ whole genome shotgun (WGS) entry which is preliminary data.</text>
</comment>
<dbReference type="Pfam" id="PF03721">
    <property type="entry name" value="UDPG_MGDP_dh_N"/>
    <property type="match status" value="2"/>
</dbReference>
<dbReference type="SUPFAM" id="SSF48179">
    <property type="entry name" value="6-phosphogluconate dehydrogenase C-terminal domain-like"/>
    <property type="match status" value="1"/>
</dbReference>
<organism evidence="4 5">
    <name type="scientific">Arsenicicoccus bolidensis</name>
    <dbReference type="NCBI Taxonomy" id="229480"/>
    <lineage>
        <taxon>Bacteria</taxon>
        <taxon>Bacillati</taxon>
        <taxon>Actinomycetota</taxon>
        <taxon>Actinomycetes</taxon>
        <taxon>Micrococcales</taxon>
        <taxon>Intrasporangiaceae</taxon>
        <taxon>Arsenicicoccus</taxon>
    </lineage>
</organism>
<dbReference type="InterPro" id="IPR014027">
    <property type="entry name" value="UDP-Glc/GDP-Man_DH_C"/>
</dbReference>
<feature type="non-terminal residue" evidence="4">
    <location>
        <position position="1"/>
    </location>
</feature>
<proteinExistence type="predicted"/>
<protein>
    <submittedName>
        <fullName evidence="4">Nucleotide sugar dehydrogenase</fullName>
    </submittedName>
</protein>
<dbReference type="PANTHER" id="PTHR43491:SF1">
    <property type="entry name" value="UDP-N-ACETYL-D-MANNOSAMINE DEHYDROGENASE"/>
    <property type="match status" value="1"/>
</dbReference>
<dbReference type="SMART" id="SM00984">
    <property type="entry name" value="UDPG_MGDP_dh_C"/>
    <property type="match status" value="1"/>
</dbReference>
<reference evidence="4 5" key="1">
    <citation type="submission" date="2022-02" db="EMBL/GenBank/DDBJ databases">
        <title>Uncovering new skin microbiome diversity through culturing and metagenomics.</title>
        <authorList>
            <person name="Conlan S."/>
            <person name="Deming C."/>
            <person name="Nisc Comparative Sequencing Program N."/>
            <person name="Segre J.A."/>
        </authorList>
    </citation>
    <scope>NUCLEOTIDE SEQUENCE [LARGE SCALE GENOMIC DNA]</scope>
    <source>
        <strain evidence="4 5">ACRQZ</strain>
    </source>
</reference>
<feature type="domain" description="UDP-glucose/GDP-mannose dehydrogenase C-terminal" evidence="3">
    <location>
        <begin position="353"/>
        <end position="440"/>
    </location>
</feature>
<keyword evidence="2" id="KW-0520">NAD</keyword>
<dbReference type="EMBL" id="JAKRCV010000114">
    <property type="protein sequence ID" value="MCG7323786.1"/>
    <property type="molecule type" value="Genomic_DNA"/>
</dbReference>
<evidence type="ECO:0000313" key="4">
    <source>
        <dbReference type="EMBL" id="MCG7323786.1"/>
    </source>
</evidence>
<dbReference type="PIRSF" id="PIRSF000124">
    <property type="entry name" value="UDPglc_GDPman_dh"/>
    <property type="match status" value="1"/>
</dbReference>
<dbReference type="PIRSF" id="PIRSF500136">
    <property type="entry name" value="UDP_ManNAc_DH"/>
    <property type="match status" value="1"/>
</dbReference>
<evidence type="ECO:0000256" key="2">
    <source>
        <dbReference type="ARBA" id="ARBA00023027"/>
    </source>
</evidence>
<dbReference type="Pfam" id="PF03720">
    <property type="entry name" value="UDPG_MGDP_dh_C"/>
    <property type="match status" value="1"/>
</dbReference>
<keyword evidence="1" id="KW-0560">Oxidoreductase</keyword>
<gene>
    <name evidence="4" type="ORF">MHL29_18145</name>
</gene>
<dbReference type="SUPFAM" id="SSF52413">
    <property type="entry name" value="UDP-glucose/GDP-mannose dehydrogenase C-terminal domain"/>
    <property type="match status" value="1"/>
</dbReference>
<dbReference type="InterPro" id="IPR036291">
    <property type="entry name" value="NAD(P)-bd_dom_sf"/>
</dbReference>
<dbReference type="InterPro" id="IPR028359">
    <property type="entry name" value="UDP_ManNAc/GlcNAc_DH"/>
</dbReference>
<dbReference type="InterPro" id="IPR014026">
    <property type="entry name" value="UDP-Glc/GDP-Man_DH_dimer"/>
</dbReference>
<dbReference type="InterPro" id="IPR001732">
    <property type="entry name" value="UDP-Glc/GDP-Man_DH_N"/>
</dbReference>
<keyword evidence="5" id="KW-1185">Reference proteome</keyword>
<sequence length="453" mass="48159">EWPAPILRIVEPGPSPAHDVAVVGLGYVGLPTALAFAAAGHSVLGLDASPARLAAIAAGEADLLPRDRQRLSRFLRLPEAHVVGQGREPVADQDDGGGGLVTTDDPSRLAEAGAVIVCVPTPIDHHLVPDLGPLRGACRTVVERARPGQVLVLTSTTYVGCTADLLVEPLRARGLEPGTDVFVAFSPERIDPGNDVHLLEDVPRVVGGVTDECARRASALLGGYAARVHPVPSPAAAEMVKLVENTFRAVNIALANEFADVCRVLDLPVMEIIAAAATKPYGFMPFYPGPGVGGHCIPCDPHYLLWQLRRHRMRTPVTEQAMASIASRPRQVVDRVREVLSDHGRGLPGTRVLVSGVAYKPDVSDVRESPALEIYAGLRDAGADVAFYDPLVPSIRLADGSTAYGLESPTQHSPELAVLVCHHAEDDLSWTTDVPLVLDATFRLASSHGWDTL</sequence>
<dbReference type="SUPFAM" id="SSF51735">
    <property type="entry name" value="NAD(P)-binding Rossmann-fold domains"/>
    <property type="match status" value="1"/>
</dbReference>
<name>A0ABS9Q7E4_9MICO</name>
<evidence type="ECO:0000313" key="5">
    <source>
        <dbReference type="Proteomes" id="UP001521931"/>
    </source>
</evidence>
<accession>A0ABS9Q7E4</accession>
<dbReference type="InterPro" id="IPR008927">
    <property type="entry name" value="6-PGluconate_DH-like_C_sf"/>
</dbReference>
<dbReference type="Gene3D" id="3.40.50.720">
    <property type="entry name" value="NAD(P)-binding Rossmann-like Domain"/>
    <property type="match status" value="2"/>
</dbReference>